<evidence type="ECO:0000256" key="3">
    <source>
        <dbReference type="ARBA" id="ARBA00010780"/>
    </source>
</evidence>
<comment type="function">
    <text evidence="1 10">Involved in cell fusion during mating by stabilizing the plasma membrane fusion event.</text>
</comment>
<dbReference type="FunCoup" id="A0A3N4KR55">
    <property type="interactions" value="24"/>
</dbReference>
<dbReference type="Proteomes" id="UP000277580">
    <property type="component" value="Unassembled WGS sequence"/>
</dbReference>
<dbReference type="GO" id="GO:0043332">
    <property type="term" value="C:mating projection tip"/>
    <property type="evidence" value="ECO:0007669"/>
    <property type="project" value="UniProtKB-UniRule"/>
</dbReference>
<dbReference type="GO" id="GO:0032220">
    <property type="term" value="P:plasma membrane fusion involved in cytogamy"/>
    <property type="evidence" value="ECO:0007669"/>
    <property type="project" value="TreeGrafter"/>
</dbReference>
<dbReference type="InterPro" id="IPR026777">
    <property type="entry name" value="PRM1"/>
</dbReference>
<dbReference type="GO" id="GO:0005886">
    <property type="term" value="C:plasma membrane"/>
    <property type="evidence" value="ECO:0007669"/>
    <property type="project" value="UniProtKB-SubCell"/>
</dbReference>
<organism evidence="12 13">
    <name type="scientific">Morchella conica CCBAS932</name>
    <dbReference type="NCBI Taxonomy" id="1392247"/>
    <lineage>
        <taxon>Eukaryota</taxon>
        <taxon>Fungi</taxon>
        <taxon>Dikarya</taxon>
        <taxon>Ascomycota</taxon>
        <taxon>Pezizomycotina</taxon>
        <taxon>Pezizomycetes</taxon>
        <taxon>Pezizales</taxon>
        <taxon>Morchellaceae</taxon>
        <taxon>Morchella</taxon>
    </lineage>
</organism>
<evidence type="ECO:0000256" key="10">
    <source>
        <dbReference type="RuleBase" id="RU366035"/>
    </source>
</evidence>
<evidence type="ECO:0000313" key="13">
    <source>
        <dbReference type="Proteomes" id="UP000277580"/>
    </source>
</evidence>
<evidence type="ECO:0000256" key="1">
    <source>
        <dbReference type="ARBA" id="ARBA00002512"/>
    </source>
</evidence>
<feature type="region of interest" description="Disordered" evidence="11">
    <location>
        <begin position="1"/>
        <end position="20"/>
    </location>
</feature>
<keyword evidence="13" id="KW-1185">Reference proteome</keyword>
<feature type="transmembrane region" description="Helical" evidence="10">
    <location>
        <begin position="334"/>
        <end position="352"/>
    </location>
</feature>
<feature type="compositionally biased region" description="Low complexity" evidence="11">
    <location>
        <begin position="674"/>
        <end position="683"/>
    </location>
</feature>
<proteinExistence type="inferred from homology"/>
<sequence length="748" mass="81057">MSGMLDTTAPQRFAPHYNNDPMNSCPAEAPSYEDAVNSKRRMPSTNPNLTPYLGLQARLSQVWFNRWTLLLFLVLVRLILATRSLDSDLVSARAEALSACTSVESMGSAMASMPSYMAAGVNELAAKSIETGVRAMEKSLLLTITAVQEIVVFVVNLLTSTYVCLITLAVQGSLGAVLDATEKIADFINGTLDKVLDGINGDVQKFEGAFNEIVDTVNNMPTLLGIDINIPTLDIPSLDGLKNINIPDEFDSTLNSIRDNIPTFDEVKEAADNAIRIPFKEITKLVNQSIGVYEFDRSVFPVPPKERLTFCSDNNSINDFFNGLEGTVATAKKILIIVIAILAVLAIIPMAYREVWNWRTTRSRAYMIADPSHTWDPIDIIVISSRPFSSTVGLKASGVFQSARKQTLVRWAVAYVTSTPALFVLSLGVAGLAGVAAQYIVLKQVEKAAPELAAEVGEFAEIVVKSLTAASTAWAAKTNEAINSTNAELNRELFGWVVNGTDAVNDTLTVFVDKMYDGVDTLFGKTPFAEPIKDVLNCLIGLKVKGIQNGLTWVHENAHITFPLLPNDTFSLGAENSIGPDADGAQSFLSDTSSVAADKITDILVKLIQKWASMLREEAILSGCVVAVWLLVCLIAIIRTAVLWFGTDKVRGEIGDQQPTAAVGGARAPPRFPSFGRSTSNSSGGSGPKDPRDYNDMEEQYRGEPNEKADPNDYVHMGTVNSRVAGYGRDNRISVHPSLSVSSSREKV</sequence>
<comment type="similarity">
    <text evidence="3 10">Belongs to the PRM1 family.</text>
</comment>
<feature type="transmembrane region" description="Helical" evidence="10">
    <location>
        <begin position="421"/>
        <end position="442"/>
    </location>
</feature>
<keyword evidence="9" id="KW-0325">Glycoprotein</keyword>
<dbReference type="EMBL" id="ML119125">
    <property type="protein sequence ID" value="RPB12977.1"/>
    <property type="molecule type" value="Genomic_DNA"/>
</dbReference>
<dbReference type="InParanoid" id="A0A3N4KR55"/>
<evidence type="ECO:0000256" key="4">
    <source>
        <dbReference type="ARBA" id="ARBA00022475"/>
    </source>
</evidence>
<feature type="transmembrane region" description="Helical" evidence="10">
    <location>
        <begin position="619"/>
        <end position="645"/>
    </location>
</feature>
<comment type="subcellular location">
    <subcellularLocation>
        <location evidence="2 10">Cell membrane</location>
        <topology evidence="2 10">Multi-pass membrane protein</topology>
    </subcellularLocation>
</comment>
<dbReference type="OrthoDB" id="5356111at2759"/>
<keyword evidence="4 10" id="KW-1003">Cell membrane</keyword>
<dbReference type="STRING" id="1392247.A0A3N4KR55"/>
<dbReference type="PANTHER" id="PTHR31030:SF1">
    <property type="entry name" value="PLASMA MEMBRANE FUSION PROTEIN PRM1"/>
    <property type="match status" value="1"/>
</dbReference>
<reference evidence="12 13" key="1">
    <citation type="journal article" date="2018" name="Nat. Ecol. Evol.">
        <title>Pezizomycetes genomes reveal the molecular basis of ectomycorrhizal truffle lifestyle.</title>
        <authorList>
            <person name="Murat C."/>
            <person name="Payen T."/>
            <person name="Noel B."/>
            <person name="Kuo A."/>
            <person name="Morin E."/>
            <person name="Chen J."/>
            <person name="Kohler A."/>
            <person name="Krizsan K."/>
            <person name="Balestrini R."/>
            <person name="Da Silva C."/>
            <person name="Montanini B."/>
            <person name="Hainaut M."/>
            <person name="Levati E."/>
            <person name="Barry K.W."/>
            <person name="Belfiori B."/>
            <person name="Cichocki N."/>
            <person name="Clum A."/>
            <person name="Dockter R.B."/>
            <person name="Fauchery L."/>
            <person name="Guy J."/>
            <person name="Iotti M."/>
            <person name="Le Tacon F."/>
            <person name="Lindquist E.A."/>
            <person name="Lipzen A."/>
            <person name="Malagnac F."/>
            <person name="Mello A."/>
            <person name="Molinier V."/>
            <person name="Miyauchi S."/>
            <person name="Poulain J."/>
            <person name="Riccioni C."/>
            <person name="Rubini A."/>
            <person name="Sitrit Y."/>
            <person name="Splivallo R."/>
            <person name="Traeger S."/>
            <person name="Wang M."/>
            <person name="Zifcakova L."/>
            <person name="Wipf D."/>
            <person name="Zambonelli A."/>
            <person name="Paolocci F."/>
            <person name="Nowrousian M."/>
            <person name="Ottonello S."/>
            <person name="Baldrian P."/>
            <person name="Spatafora J.W."/>
            <person name="Henrissat B."/>
            <person name="Nagy L.G."/>
            <person name="Aury J.M."/>
            <person name="Wincker P."/>
            <person name="Grigoriev I.V."/>
            <person name="Bonfante P."/>
            <person name="Martin F.M."/>
        </authorList>
    </citation>
    <scope>NUCLEOTIDE SEQUENCE [LARGE SCALE GENOMIC DNA]</scope>
    <source>
        <strain evidence="12 13">CCBAS932</strain>
    </source>
</reference>
<dbReference type="PANTHER" id="PTHR31030">
    <property type="entry name" value="PLASMA MEMBRANE FUSION PROTEIN PRM1"/>
    <property type="match status" value="1"/>
</dbReference>
<evidence type="ECO:0000256" key="2">
    <source>
        <dbReference type="ARBA" id="ARBA00004651"/>
    </source>
</evidence>
<name>A0A3N4KR55_9PEZI</name>
<evidence type="ECO:0000256" key="6">
    <source>
        <dbReference type="ARBA" id="ARBA00022971"/>
    </source>
</evidence>
<evidence type="ECO:0000256" key="5">
    <source>
        <dbReference type="ARBA" id="ARBA00022692"/>
    </source>
</evidence>
<keyword evidence="7 10" id="KW-1133">Transmembrane helix</keyword>
<evidence type="ECO:0000313" key="12">
    <source>
        <dbReference type="EMBL" id="RPB12977.1"/>
    </source>
</evidence>
<evidence type="ECO:0000256" key="7">
    <source>
        <dbReference type="ARBA" id="ARBA00022989"/>
    </source>
</evidence>
<feature type="region of interest" description="Disordered" evidence="11">
    <location>
        <begin position="657"/>
        <end position="748"/>
    </location>
</feature>
<feature type="compositionally biased region" description="Basic and acidic residues" evidence="11">
    <location>
        <begin position="689"/>
        <end position="713"/>
    </location>
</feature>
<evidence type="ECO:0000256" key="11">
    <source>
        <dbReference type="SAM" id="MobiDB-lite"/>
    </source>
</evidence>
<evidence type="ECO:0000256" key="9">
    <source>
        <dbReference type="ARBA" id="ARBA00023180"/>
    </source>
</evidence>
<dbReference type="AlphaFoldDB" id="A0A3N4KR55"/>
<accession>A0A3N4KR55</accession>
<keyword evidence="8 10" id="KW-0472">Membrane</keyword>
<protein>
    <recommendedName>
        <fullName evidence="10">Plasma membrane fusion protein PRM1</fullName>
    </recommendedName>
</protein>
<evidence type="ECO:0000256" key="8">
    <source>
        <dbReference type="ARBA" id="ARBA00023136"/>
    </source>
</evidence>
<comment type="caution">
    <text evidence="10">Lacks conserved residue(s) required for the propagation of feature annotation.</text>
</comment>
<gene>
    <name evidence="12" type="ORF">P167DRAFT_573726</name>
</gene>
<keyword evidence="6 10" id="KW-0184">Conjugation</keyword>
<feature type="compositionally biased region" description="Low complexity" evidence="11">
    <location>
        <begin position="734"/>
        <end position="748"/>
    </location>
</feature>
<keyword evidence="5 10" id="KW-0812">Transmembrane</keyword>